<dbReference type="HOGENOM" id="CLU_160806_3_2_1"/>
<evidence type="ECO:0000256" key="3">
    <source>
        <dbReference type="ARBA" id="ARBA00022692"/>
    </source>
</evidence>
<evidence type="ECO:0000313" key="10">
    <source>
        <dbReference type="Proteomes" id="UP000019384"/>
    </source>
</evidence>
<keyword evidence="7 8" id="KW-0472">Membrane</keyword>
<dbReference type="AlphaFoldDB" id="W6MQU0"/>
<evidence type="ECO:0000256" key="2">
    <source>
        <dbReference type="ARBA" id="ARBA00007685"/>
    </source>
</evidence>
<name>W6MQU0_9ASCO</name>
<accession>W6MQU0</accession>
<comment type="subcellular location">
    <subcellularLocation>
        <location evidence="1">Endoplasmic reticulum membrane</location>
        <topology evidence="1">Single-pass type III membrane protein</topology>
    </subcellularLocation>
</comment>
<sequence length="37" mass="4109">MITDDQLNTIAITFGLVSVSLIVVYQFVESNFASDKE</sequence>
<evidence type="ECO:0000256" key="6">
    <source>
        <dbReference type="ARBA" id="ARBA00022989"/>
    </source>
</evidence>
<dbReference type="GO" id="GO:0005789">
    <property type="term" value="C:endoplasmic reticulum membrane"/>
    <property type="evidence" value="ECO:0007669"/>
    <property type="project" value="UniProtKB-SubCell"/>
</dbReference>
<evidence type="ECO:0000256" key="4">
    <source>
        <dbReference type="ARBA" id="ARBA00022824"/>
    </source>
</evidence>
<dbReference type="OrthoDB" id="2124077at2759"/>
<organism evidence="9 10">
    <name type="scientific">Kuraishia capsulata CBS 1993</name>
    <dbReference type="NCBI Taxonomy" id="1382522"/>
    <lineage>
        <taxon>Eukaryota</taxon>
        <taxon>Fungi</taxon>
        <taxon>Dikarya</taxon>
        <taxon>Ascomycota</taxon>
        <taxon>Saccharomycotina</taxon>
        <taxon>Pichiomycetes</taxon>
        <taxon>Pichiales</taxon>
        <taxon>Pichiaceae</taxon>
        <taxon>Kuraishia</taxon>
    </lineage>
</organism>
<dbReference type="RefSeq" id="XP_022461093.1">
    <property type="nucleotide sequence ID" value="XM_022606242.1"/>
</dbReference>
<keyword evidence="4" id="KW-0256">Endoplasmic reticulum</keyword>
<dbReference type="InterPro" id="IPR018943">
    <property type="entry name" value="Oligosaccaryltransferase"/>
</dbReference>
<keyword evidence="5" id="KW-0735">Signal-anchor</keyword>
<keyword evidence="3 8" id="KW-0812">Transmembrane</keyword>
<evidence type="ECO:0000256" key="1">
    <source>
        <dbReference type="ARBA" id="ARBA00004643"/>
    </source>
</evidence>
<reference evidence="9" key="1">
    <citation type="submission" date="2013-12" db="EMBL/GenBank/DDBJ databases">
        <authorList>
            <person name="Genoscope - CEA"/>
        </authorList>
    </citation>
    <scope>NUCLEOTIDE SEQUENCE</scope>
    <source>
        <strain evidence="9">CBS 1993</strain>
    </source>
</reference>
<dbReference type="EMBL" id="HG793130">
    <property type="protein sequence ID" value="CDK29104.1"/>
    <property type="molecule type" value="Genomic_DNA"/>
</dbReference>
<gene>
    <name evidence="9" type="ORF">KUCA_T00005091001</name>
</gene>
<comment type="similarity">
    <text evidence="2">Belongs to the OST4 family.</text>
</comment>
<evidence type="ECO:0000256" key="8">
    <source>
        <dbReference type="SAM" id="Phobius"/>
    </source>
</evidence>
<keyword evidence="10" id="KW-1185">Reference proteome</keyword>
<evidence type="ECO:0000256" key="7">
    <source>
        <dbReference type="ARBA" id="ARBA00023136"/>
    </source>
</evidence>
<feature type="transmembrane region" description="Helical" evidence="8">
    <location>
        <begin position="7"/>
        <end position="28"/>
    </location>
</feature>
<evidence type="ECO:0000256" key="5">
    <source>
        <dbReference type="ARBA" id="ARBA00022968"/>
    </source>
</evidence>
<dbReference type="Pfam" id="PF10215">
    <property type="entry name" value="Ost4"/>
    <property type="match status" value="1"/>
</dbReference>
<dbReference type="SUPFAM" id="SSF103464">
    <property type="entry name" value="Oligosaccharyltransferase subunit ost4p"/>
    <property type="match status" value="1"/>
</dbReference>
<keyword evidence="6 8" id="KW-1133">Transmembrane helix</keyword>
<dbReference type="GeneID" id="34522481"/>
<reference evidence="9" key="2">
    <citation type="submission" date="2014-02" db="EMBL/GenBank/DDBJ databases">
        <title>Complete DNA sequence of /Kuraishia capsulata/ illustrates novel genomic features among budding yeasts (/Saccharomycotina/).</title>
        <authorList>
            <person name="Morales L."/>
            <person name="Noel B."/>
            <person name="Porcel B."/>
            <person name="Marcet-Houben M."/>
            <person name="Hullo M-F."/>
            <person name="Sacerdot C."/>
            <person name="Tekaia F."/>
            <person name="Leh-Louis V."/>
            <person name="Despons L."/>
            <person name="Khanna V."/>
            <person name="Aury J-M."/>
            <person name="Barbe V."/>
            <person name="Couloux A."/>
            <person name="Labadie K."/>
            <person name="Pelletier E."/>
            <person name="Souciet J-L."/>
            <person name="Boekhout T."/>
            <person name="Gabaldon T."/>
            <person name="Wincker P."/>
            <person name="Dujon B."/>
        </authorList>
    </citation>
    <scope>NUCLEOTIDE SEQUENCE</scope>
    <source>
        <strain evidence="9">CBS 1993</strain>
    </source>
</reference>
<proteinExistence type="inferred from homology"/>
<protein>
    <submittedName>
        <fullName evidence="9">Uncharacterized protein</fullName>
    </submittedName>
</protein>
<evidence type="ECO:0000313" key="9">
    <source>
        <dbReference type="EMBL" id="CDK29104.1"/>
    </source>
</evidence>
<dbReference type="InterPro" id="IPR036330">
    <property type="entry name" value="Ost4p_sf"/>
</dbReference>
<dbReference type="Proteomes" id="UP000019384">
    <property type="component" value="Unassembled WGS sequence"/>
</dbReference>